<dbReference type="Gene3D" id="3.30.420.10">
    <property type="entry name" value="Ribonuclease H-like superfamily/Ribonuclease H"/>
    <property type="match status" value="1"/>
</dbReference>
<dbReference type="GO" id="GO:0003779">
    <property type="term" value="F:actin binding"/>
    <property type="evidence" value="ECO:0007669"/>
    <property type="project" value="InterPro"/>
</dbReference>
<dbReference type="InterPro" id="IPR012337">
    <property type="entry name" value="RNaseH-like_sf"/>
</dbReference>
<organism evidence="2">
    <name type="scientific">Candidatus Atribacter allofermentans</name>
    <dbReference type="NCBI Taxonomy" id="1852833"/>
    <lineage>
        <taxon>Bacteria</taxon>
        <taxon>Pseudomonadati</taxon>
        <taxon>Atribacterota</taxon>
        <taxon>Atribacteria</taxon>
        <taxon>Atribacterales</taxon>
        <taxon>Atribacteraceae</taxon>
        <taxon>Atribacter</taxon>
    </lineage>
</organism>
<dbReference type="InterPro" id="IPR002156">
    <property type="entry name" value="RNaseH_domain"/>
</dbReference>
<dbReference type="CDD" id="cd09277">
    <property type="entry name" value="RNase_HI_bacteria_like"/>
    <property type="match status" value="1"/>
</dbReference>
<accession>A0A1V5SIR5</accession>
<dbReference type="PROSITE" id="PS00414">
    <property type="entry name" value="PROFILIN"/>
    <property type="match status" value="1"/>
</dbReference>
<dbReference type="SUPFAM" id="SSF53098">
    <property type="entry name" value="Ribonuclease H-like"/>
    <property type="match status" value="1"/>
</dbReference>
<dbReference type="InterPro" id="IPR036397">
    <property type="entry name" value="RNaseH_sf"/>
</dbReference>
<evidence type="ECO:0000259" key="1">
    <source>
        <dbReference type="PROSITE" id="PS50879"/>
    </source>
</evidence>
<dbReference type="PROSITE" id="PS50879">
    <property type="entry name" value="RNASE_H_1"/>
    <property type="match status" value="1"/>
</dbReference>
<reference evidence="2" key="1">
    <citation type="submission" date="2017-02" db="EMBL/GenBank/DDBJ databases">
        <title>Delving into the versatile metabolic prowess of the omnipresent phylum Bacteroidetes.</title>
        <authorList>
            <person name="Nobu M.K."/>
            <person name="Mei R."/>
            <person name="Narihiro T."/>
            <person name="Kuroda K."/>
            <person name="Liu W.-T."/>
        </authorList>
    </citation>
    <scope>NUCLEOTIDE SEQUENCE</scope>
    <source>
        <strain evidence="2">ADurb.Bin276</strain>
    </source>
</reference>
<sequence>MTEWEAYVDGSYYNHKVGYGAILIHKNKIKNELFGSVPKEFSHSRQVGGELFAVIQVVKWCQKEGIPEITINFDYWGIQKWVTGEWKTNINLTKNYAVFIRNSPIQIHWQKVKSHSGNRLNQYADELAKKGANING</sequence>
<comment type="caution">
    <text evidence="2">The sequence shown here is derived from an EMBL/GenBank/DDBJ whole genome shotgun (WGS) entry which is preliminary data.</text>
</comment>
<dbReference type="EMBL" id="MWBQ01000212">
    <property type="protein sequence ID" value="OQA54430.1"/>
    <property type="molecule type" value="Genomic_DNA"/>
</dbReference>
<dbReference type="Proteomes" id="UP000485569">
    <property type="component" value="Unassembled WGS sequence"/>
</dbReference>
<dbReference type="InterPro" id="IPR027310">
    <property type="entry name" value="Profilin_CS"/>
</dbReference>
<dbReference type="AlphaFoldDB" id="A0A1V5SIR5"/>
<dbReference type="GO" id="GO:0004523">
    <property type="term" value="F:RNA-DNA hybrid ribonuclease activity"/>
    <property type="evidence" value="ECO:0007669"/>
    <property type="project" value="InterPro"/>
</dbReference>
<proteinExistence type="predicted"/>
<name>A0A1V5SIR5_9BACT</name>
<dbReference type="GO" id="GO:0003676">
    <property type="term" value="F:nucleic acid binding"/>
    <property type="evidence" value="ECO:0007669"/>
    <property type="project" value="InterPro"/>
</dbReference>
<gene>
    <name evidence="2" type="ORF">BWY41_02082</name>
</gene>
<evidence type="ECO:0000313" key="2">
    <source>
        <dbReference type="EMBL" id="OQA54430.1"/>
    </source>
</evidence>
<feature type="domain" description="RNase H type-1" evidence="1">
    <location>
        <begin position="1"/>
        <end position="133"/>
    </location>
</feature>
<dbReference type="Pfam" id="PF00075">
    <property type="entry name" value="RNase_H"/>
    <property type="match status" value="1"/>
</dbReference>
<protein>
    <submittedName>
        <fullName evidence="2">Ribonuclease H</fullName>
    </submittedName>
</protein>